<accession>A0A2N3MZL4</accession>
<evidence type="ECO:0000256" key="5">
    <source>
        <dbReference type="ARBA" id="ARBA00022692"/>
    </source>
</evidence>
<dbReference type="VEuPathDB" id="FungiDB:jhhlp_008136"/>
<dbReference type="AlphaFoldDB" id="A0A2N3MZL4"/>
<feature type="transmembrane region" description="Helical" evidence="10">
    <location>
        <begin position="243"/>
        <end position="265"/>
    </location>
</feature>
<feature type="transmembrane region" description="Helical" evidence="10">
    <location>
        <begin position="591"/>
        <end position="617"/>
    </location>
</feature>
<dbReference type="Proteomes" id="UP000233524">
    <property type="component" value="Unassembled WGS sequence"/>
</dbReference>
<proteinExistence type="inferred from homology"/>
<evidence type="ECO:0000256" key="8">
    <source>
        <dbReference type="ARBA" id="ARBA00039330"/>
    </source>
</evidence>
<keyword evidence="7 10" id="KW-0472">Membrane</keyword>
<protein>
    <recommendedName>
        <fullName evidence="8">Probable transporter MCH1</fullName>
    </recommendedName>
</protein>
<feature type="transmembrane region" description="Helical" evidence="10">
    <location>
        <begin position="285"/>
        <end position="311"/>
    </location>
</feature>
<evidence type="ECO:0000256" key="1">
    <source>
        <dbReference type="ARBA" id="ARBA00004128"/>
    </source>
</evidence>
<evidence type="ECO:0000256" key="6">
    <source>
        <dbReference type="ARBA" id="ARBA00022989"/>
    </source>
</evidence>
<reference evidence="11 12" key="1">
    <citation type="journal article" date="2017" name="G3 (Bethesda)">
        <title>First Draft Genome Sequence of the Pathogenic Fungus Lomentospora prolificans (Formerly Scedosporium prolificans).</title>
        <authorList>
            <person name="Luo R."/>
            <person name="Zimin A."/>
            <person name="Workman R."/>
            <person name="Fan Y."/>
            <person name="Pertea G."/>
            <person name="Grossman N."/>
            <person name="Wear M.P."/>
            <person name="Jia B."/>
            <person name="Miller H."/>
            <person name="Casadevall A."/>
            <person name="Timp W."/>
            <person name="Zhang S.X."/>
            <person name="Salzberg S.L."/>
        </authorList>
    </citation>
    <scope>NUCLEOTIDE SEQUENCE [LARGE SCALE GENOMIC DNA]</scope>
    <source>
        <strain evidence="11 12">JHH-5317</strain>
    </source>
</reference>
<dbReference type="FunCoup" id="A0A2N3MZL4">
    <property type="interactions" value="16"/>
</dbReference>
<feature type="transmembrane region" description="Helical" evidence="10">
    <location>
        <begin position="362"/>
        <end position="384"/>
    </location>
</feature>
<dbReference type="SUPFAM" id="SSF103473">
    <property type="entry name" value="MFS general substrate transporter"/>
    <property type="match status" value="1"/>
</dbReference>
<evidence type="ECO:0000256" key="2">
    <source>
        <dbReference type="ARBA" id="ARBA00008335"/>
    </source>
</evidence>
<dbReference type="OrthoDB" id="199930at2759"/>
<keyword evidence="4" id="KW-0926">Vacuole</keyword>
<feature type="region of interest" description="Disordered" evidence="9">
    <location>
        <begin position="128"/>
        <end position="163"/>
    </location>
</feature>
<keyword evidence="3" id="KW-0813">Transport</keyword>
<dbReference type="Pfam" id="PF07690">
    <property type="entry name" value="MFS_1"/>
    <property type="match status" value="1"/>
</dbReference>
<gene>
    <name evidence="11" type="ORF">jhhlp_008136</name>
</gene>
<keyword evidence="5 10" id="KW-0812">Transmembrane</keyword>
<name>A0A2N3MZL4_9PEZI</name>
<evidence type="ECO:0000256" key="4">
    <source>
        <dbReference type="ARBA" id="ARBA00022554"/>
    </source>
</evidence>
<feature type="transmembrane region" description="Helical" evidence="10">
    <location>
        <begin position="665"/>
        <end position="695"/>
    </location>
</feature>
<keyword evidence="12" id="KW-1185">Reference proteome</keyword>
<sequence length="708" mass="76550">MTWLVQIRFYAFDTRKQEYTRQLVYQSGEIAESQLGIGYVLDVPGRLEFLAAVLHDLVRLPDHTEYHSGAQSDDATGLGDNPSGINAIISRLVGVSRGLSSHCTKVTHEWRFSRSLAGRAYDRRHVPTLAALPTPRSGRPFDDAMSTSSAAPSSSVSSDSSSHRRVLRRRKAVARSVAFVSAVISALCAGSITVFSLYGHIFQERLHYTQLQVNGVAIGSSIALYLPVPFLGYICDRFGTKPLSAFAAVLFGLGYSLAAIIYRKIDSRNARGGDPLPPAGSPNDWTYPLMVTSFVLIGVATCAMYLTAVATCAKNFGKGKHRGLALAMPIAGFGLSGMWLSQVGSRIFYERLPDGSRGDVDVFRFFVFLACLLVSVGVVGAFTLKVIDEQDLIDDAIEELENSGFLDGGPLLASRSNGAGYGSIHTAADSEHEAANLLDPAKDLDDDAQWKKNWVLNAETRRFLTDRTLWCFALGFLLMIGPGEAFINNLGTVIGTLYPPKSSLTVTPTAPATHVSILGVTSTVARLLTGSLTDLLAPTPHTQHVQVTAGPASPRRFTVSRVAFLLTFGLILSAGLLALASGFIQNHGERFWIVSSLVGAGYGAVFSLTPIIITVIWGVENFATNWGIVAMFPALGSTFWGIVYSKVYEKGAQNSPSLGDAAEDIFCYGYQCYAATFWAMTISVWVACLLVLWAWRGKNGWVHRGVVI</sequence>
<comment type="similarity">
    <text evidence="2">Belongs to the major facilitator superfamily.</text>
</comment>
<comment type="subcellular location">
    <subcellularLocation>
        <location evidence="1">Vacuole membrane</location>
        <topology evidence="1">Multi-pass membrane protein</topology>
    </subcellularLocation>
</comment>
<dbReference type="GO" id="GO:0022857">
    <property type="term" value="F:transmembrane transporter activity"/>
    <property type="evidence" value="ECO:0007669"/>
    <property type="project" value="InterPro"/>
</dbReference>
<evidence type="ECO:0000256" key="10">
    <source>
        <dbReference type="SAM" id="Phobius"/>
    </source>
</evidence>
<feature type="transmembrane region" description="Helical" evidence="10">
    <location>
        <begin position="323"/>
        <end position="342"/>
    </location>
</feature>
<evidence type="ECO:0000313" key="11">
    <source>
        <dbReference type="EMBL" id="PKS05618.1"/>
    </source>
</evidence>
<dbReference type="InterPro" id="IPR011701">
    <property type="entry name" value="MFS"/>
</dbReference>
<evidence type="ECO:0000256" key="3">
    <source>
        <dbReference type="ARBA" id="ARBA00022448"/>
    </source>
</evidence>
<evidence type="ECO:0000256" key="7">
    <source>
        <dbReference type="ARBA" id="ARBA00023136"/>
    </source>
</evidence>
<feature type="transmembrane region" description="Helical" evidence="10">
    <location>
        <begin position="211"/>
        <end position="231"/>
    </location>
</feature>
<feature type="transmembrane region" description="Helical" evidence="10">
    <location>
        <begin position="469"/>
        <end position="487"/>
    </location>
</feature>
<feature type="transmembrane region" description="Helical" evidence="10">
    <location>
        <begin position="623"/>
        <end position="644"/>
    </location>
</feature>
<dbReference type="CDD" id="cd17354">
    <property type="entry name" value="MFS_Mch1p_like"/>
    <property type="match status" value="1"/>
</dbReference>
<comment type="caution">
    <text evidence="11">The sequence shown here is derived from an EMBL/GenBank/DDBJ whole genome shotgun (WGS) entry which is preliminary data.</text>
</comment>
<feature type="transmembrane region" description="Helical" evidence="10">
    <location>
        <begin position="562"/>
        <end position="584"/>
    </location>
</feature>
<keyword evidence="6 10" id="KW-1133">Transmembrane helix</keyword>
<evidence type="ECO:0000256" key="9">
    <source>
        <dbReference type="SAM" id="MobiDB-lite"/>
    </source>
</evidence>
<dbReference type="PANTHER" id="PTHR21576:SF45">
    <property type="entry name" value="TRANSPORTER MCH1-RELATED"/>
    <property type="match status" value="1"/>
</dbReference>
<feature type="transmembrane region" description="Helical" evidence="10">
    <location>
        <begin position="172"/>
        <end position="199"/>
    </location>
</feature>
<evidence type="ECO:0000313" key="12">
    <source>
        <dbReference type="Proteomes" id="UP000233524"/>
    </source>
</evidence>
<dbReference type="InParanoid" id="A0A2N3MZL4"/>
<organism evidence="11 12">
    <name type="scientific">Lomentospora prolificans</name>
    <dbReference type="NCBI Taxonomy" id="41688"/>
    <lineage>
        <taxon>Eukaryota</taxon>
        <taxon>Fungi</taxon>
        <taxon>Dikarya</taxon>
        <taxon>Ascomycota</taxon>
        <taxon>Pezizomycotina</taxon>
        <taxon>Sordariomycetes</taxon>
        <taxon>Hypocreomycetidae</taxon>
        <taxon>Microascales</taxon>
        <taxon>Microascaceae</taxon>
        <taxon>Lomentospora</taxon>
    </lineage>
</organism>
<dbReference type="Gene3D" id="1.20.1250.20">
    <property type="entry name" value="MFS general substrate transporter like domains"/>
    <property type="match status" value="1"/>
</dbReference>
<dbReference type="EMBL" id="NLAX01001584">
    <property type="protein sequence ID" value="PKS05618.1"/>
    <property type="molecule type" value="Genomic_DNA"/>
</dbReference>
<dbReference type="GO" id="GO:0000329">
    <property type="term" value="C:fungal-type vacuole membrane"/>
    <property type="evidence" value="ECO:0007669"/>
    <property type="project" value="TreeGrafter"/>
</dbReference>
<feature type="compositionally biased region" description="Low complexity" evidence="9">
    <location>
        <begin position="144"/>
        <end position="160"/>
    </location>
</feature>
<dbReference type="PANTHER" id="PTHR21576">
    <property type="entry name" value="UNCHARACTERIZED NODULIN-LIKE PROTEIN"/>
    <property type="match status" value="1"/>
</dbReference>
<dbReference type="InterPro" id="IPR036259">
    <property type="entry name" value="MFS_trans_sf"/>
</dbReference>